<dbReference type="SMART" id="SM00866">
    <property type="entry name" value="UTRA"/>
    <property type="match status" value="1"/>
</dbReference>
<dbReference type="Proteomes" id="UP000198584">
    <property type="component" value="Unassembled WGS sequence"/>
</dbReference>
<sequence>MKLDKGLPIPLYHQVIEILENKITNGEWKVGDQLPTENELAKHFSISNITVKRAVHELVDKGLLYRQRGKGTFVAPQFKEAEMYKLLSFGSEKEYPHQTIKFSIEEAGEEAAKWLNISNIDKVINLSRLKMDGNKPVGVEHIYLNYQLCPTVTQESMENQLIYDALKAENIKLGRTKIDFSALNASDAEVELLNIEKGTPLISIQRTTLTEKDQVIEFSRFLLCQDHAQYSIEFSF</sequence>
<dbReference type="InterPro" id="IPR000524">
    <property type="entry name" value="Tscrpt_reg_HTH_GntR"/>
</dbReference>
<name>A0A1H3VZA7_9BACI</name>
<dbReference type="EMBL" id="FNQR01000001">
    <property type="protein sequence ID" value="SDZ80153.1"/>
    <property type="molecule type" value="Genomic_DNA"/>
</dbReference>
<feature type="domain" description="HTH gntR-type" evidence="4">
    <location>
        <begin position="9"/>
        <end position="77"/>
    </location>
</feature>
<proteinExistence type="predicted"/>
<dbReference type="PRINTS" id="PR00035">
    <property type="entry name" value="HTHGNTR"/>
</dbReference>
<evidence type="ECO:0000256" key="1">
    <source>
        <dbReference type="ARBA" id="ARBA00023015"/>
    </source>
</evidence>
<dbReference type="GO" id="GO:0045892">
    <property type="term" value="P:negative regulation of DNA-templated transcription"/>
    <property type="evidence" value="ECO:0007669"/>
    <property type="project" value="TreeGrafter"/>
</dbReference>
<dbReference type="GO" id="GO:0003677">
    <property type="term" value="F:DNA binding"/>
    <property type="evidence" value="ECO:0007669"/>
    <property type="project" value="UniProtKB-KW"/>
</dbReference>
<dbReference type="AlphaFoldDB" id="A0A1H3VZA7"/>
<dbReference type="FunFam" id="1.10.10.10:FF:000079">
    <property type="entry name" value="GntR family transcriptional regulator"/>
    <property type="match status" value="1"/>
</dbReference>
<dbReference type="InterPro" id="IPR036388">
    <property type="entry name" value="WH-like_DNA-bd_sf"/>
</dbReference>
<dbReference type="Gene3D" id="3.40.1410.10">
    <property type="entry name" value="Chorismate lyase-like"/>
    <property type="match status" value="1"/>
</dbReference>
<evidence type="ECO:0000256" key="2">
    <source>
        <dbReference type="ARBA" id="ARBA00023125"/>
    </source>
</evidence>
<dbReference type="SUPFAM" id="SSF46785">
    <property type="entry name" value="Winged helix' DNA-binding domain"/>
    <property type="match status" value="1"/>
</dbReference>
<organism evidence="5 6">
    <name type="scientific">Thalassobacillus cyri</name>
    <dbReference type="NCBI Taxonomy" id="571932"/>
    <lineage>
        <taxon>Bacteria</taxon>
        <taxon>Bacillati</taxon>
        <taxon>Bacillota</taxon>
        <taxon>Bacilli</taxon>
        <taxon>Bacillales</taxon>
        <taxon>Bacillaceae</taxon>
        <taxon>Thalassobacillus</taxon>
    </lineage>
</organism>
<evidence type="ECO:0000259" key="4">
    <source>
        <dbReference type="PROSITE" id="PS50949"/>
    </source>
</evidence>
<dbReference type="Pfam" id="PF00392">
    <property type="entry name" value="GntR"/>
    <property type="match status" value="1"/>
</dbReference>
<dbReference type="Pfam" id="PF07702">
    <property type="entry name" value="UTRA"/>
    <property type="match status" value="1"/>
</dbReference>
<evidence type="ECO:0000313" key="5">
    <source>
        <dbReference type="EMBL" id="SDZ80153.1"/>
    </source>
</evidence>
<keyword evidence="1" id="KW-0805">Transcription regulation</keyword>
<dbReference type="RefSeq" id="WP_176791277.1">
    <property type="nucleotide sequence ID" value="NZ_FNQR01000001.1"/>
</dbReference>
<dbReference type="InterPro" id="IPR050679">
    <property type="entry name" value="Bact_HTH_transcr_reg"/>
</dbReference>
<evidence type="ECO:0000313" key="6">
    <source>
        <dbReference type="Proteomes" id="UP000198584"/>
    </source>
</evidence>
<dbReference type="InterPro" id="IPR028978">
    <property type="entry name" value="Chorismate_lyase_/UTRA_dom_sf"/>
</dbReference>
<dbReference type="SMART" id="SM00345">
    <property type="entry name" value="HTH_GNTR"/>
    <property type="match status" value="1"/>
</dbReference>
<reference evidence="5 6" key="1">
    <citation type="submission" date="2016-10" db="EMBL/GenBank/DDBJ databases">
        <authorList>
            <person name="de Groot N.N."/>
        </authorList>
    </citation>
    <scope>NUCLEOTIDE SEQUENCE [LARGE SCALE GENOMIC DNA]</scope>
    <source>
        <strain evidence="5 6">CCM7597</strain>
    </source>
</reference>
<dbReference type="PANTHER" id="PTHR44846:SF1">
    <property type="entry name" value="MANNOSYL-D-GLYCERATE TRANSPORT_METABOLISM SYSTEM REPRESSOR MNGR-RELATED"/>
    <property type="match status" value="1"/>
</dbReference>
<keyword evidence="3" id="KW-0804">Transcription</keyword>
<accession>A0A1H3VZA7</accession>
<dbReference type="Gene3D" id="1.10.10.10">
    <property type="entry name" value="Winged helix-like DNA-binding domain superfamily/Winged helix DNA-binding domain"/>
    <property type="match status" value="1"/>
</dbReference>
<dbReference type="GO" id="GO:0003700">
    <property type="term" value="F:DNA-binding transcription factor activity"/>
    <property type="evidence" value="ECO:0007669"/>
    <property type="project" value="InterPro"/>
</dbReference>
<dbReference type="PANTHER" id="PTHR44846">
    <property type="entry name" value="MANNOSYL-D-GLYCERATE TRANSPORT/METABOLISM SYSTEM REPRESSOR MNGR-RELATED"/>
    <property type="match status" value="1"/>
</dbReference>
<protein>
    <submittedName>
        <fullName evidence="5">GntR family transcriptional regulator</fullName>
    </submittedName>
</protein>
<dbReference type="SUPFAM" id="SSF64288">
    <property type="entry name" value="Chorismate lyase-like"/>
    <property type="match status" value="1"/>
</dbReference>
<keyword evidence="2" id="KW-0238">DNA-binding</keyword>
<evidence type="ECO:0000256" key="3">
    <source>
        <dbReference type="ARBA" id="ARBA00023163"/>
    </source>
</evidence>
<dbReference type="InterPro" id="IPR036390">
    <property type="entry name" value="WH_DNA-bd_sf"/>
</dbReference>
<dbReference type="STRING" id="571932.SAMN05421743_101254"/>
<keyword evidence="6" id="KW-1185">Reference proteome</keyword>
<dbReference type="InterPro" id="IPR011663">
    <property type="entry name" value="UTRA"/>
</dbReference>
<dbReference type="PROSITE" id="PS50949">
    <property type="entry name" value="HTH_GNTR"/>
    <property type="match status" value="1"/>
</dbReference>
<gene>
    <name evidence="5" type="ORF">SAMN05421743_101254</name>
</gene>
<dbReference type="CDD" id="cd07377">
    <property type="entry name" value="WHTH_GntR"/>
    <property type="match status" value="1"/>
</dbReference>